<dbReference type="SMART" id="SM00065">
    <property type="entry name" value="GAF"/>
    <property type="match status" value="1"/>
</dbReference>
<dbReference type="InterPro" id="IPR036097">
    <property type="entry name" value="HisK_dim/P_sf"/>
</dbReference>
<dbReference type="GO" id="GO:0005886">
    <property type="term" value="C:plasma membrane"/>
    <property type="evidence" value="ECO:0007669"/>
    <property type="project" value="TreeGrafter"/>
</dbReference>
<dbReference type="InterPro" id="IPR001789">
    <property type="entry name" value="Sig_transdc_resp-reg_receiver"/>
</dbReference>
<keyword evidence="9" id="KW-0547">Nucleotide-binding</keyword>
<accession>W0RJ62</accession>
<dbReference type="Gene3D" id="3.30.450.40">
    <property type="match status" value="1"/>
</dbReference>
<dbReference type="eggNOG" id="COG2205">
    <property type="taxonomic scope" value="Bacteria"/>
</dbReference>
<evidence type="ECO:0000259" key="7">
    <source>
        <dbReference type="PROSITE" id="PS50109"/>
    </source>
</evidence>
<dbReference type="Pfam" id="PF00512">
    <property type="entry name" value="HisKA"/>
    <property type="match status" value="1"/>
</dbReference>
<dbReference type="InParanoid" id="W0RJ62"/>
<proteinExistence type="predicted"/>
<sequence length="782" mass="83284">MTSPVSGAQPPPTGAAVLLVDDHPENLVALEAVLAPLAAETGTRLLRAGSADEALRHVLHEDGAIAVVLLDVMMPGTDGLETARLIRARRVTEHVPIIFVTALDADRRRVTLGYQFGAVDYLTKPLDPEVLRGKVHAFLEIHRRRGEQILHERRRYADEVQAMREAALRDEASIVRTVQRIGTALASELDLERIVQLLTDEATALTDAQFGAFLHDGGDAPAVGDAVVRRADVTGDPRYADVGAFFEATGGRPRVRSYLAVPVRSRTGEVLGALSFGHEQPGVFTERDERLVVGIAGWAAVAMDNARLYAAERTARASAEAAARTKSEFLATMSHEFRTPLNAILGYAQLLEMGVLGPATPAQHAHLERLEASARHLLALVDDVLDVAKVDADRMAIRRDELLTGVAAAAAVMLVQPQATAKGVRLMDLGAGEAGVPYLGDEHRVRQVLVNLISNAVKFTPPGGEVTVACGTAAEPEPSVQSAGAPDGSRGWVYIRVTDTGSGIAPELLEQLFEPFVQGDPALTREHGGTGLGLAISRRLARLMGGDVTAANQPDRGAAFTLWLPSPVPHTAAAEATVGAERAHTGSSSRQTPALGRAGITEAAHAPLDAPAYAVLHALSLRLASEAEAIAERYVAALRSDGRFPGARELPAVQLRDHATPFVGLIASQLMIIGETHGRAPELLRDGAQLQRMMAELHGTQRYRLGWSEADLERETPLFVAEVERALHAAADTRGAGGGTAIPDDAVRGAFQYASAVTRHMFGQATWTALRAHRVARATDAT</sequence>
<dbReference type="PRINTS" id="PR00344">
    <property type="entry name" value="BCTRLSENSOR"/>
</dbReference>
<dbReference type="PATRIC" id="fig|861299.3.peg.1954"/>
<dbReference type="SUPFAM" id="SSF55874">
    <property type="entry name" value="ATPase domain of HSP90 chaperone/DNA topoisomerase II/histidine kinase"/>
    <property type="match status" value="1"/>
</dbReference>
<reference evidence="9 10" key="1">
    <citation type="journal article" date="2014" name="Genome Announc.">
        <title>Genome Sequence and Methylome of Soil Bacterium Gemmatirosa kalamazoonensis KBS708T, a Member of the Rarely Cultivated Gemmatimonadetes Phylum.</title>
        <authorList>
            <person name="Debruyn J.M."/>
            <person name="Radosevich M."/>
            <person name="Wommack K.E."/>
            <person name="Polson S.W."/>
            <person name="Hauser L.J."/>
            <person name="Fawaz M.N."/>
            <person name="Korlach J."/>
            <person name="Tsai Y.C."/>
        </authorList>
    </citation>
    <scope>NUCLEOTIDE SEQUENCE [LARGE SCALE GENOMIC DNA]</scope>
    <source>
        <strain evidence="9 10">KBS708</strain>
    </source>
</reference>
<evidence type="ECO:0000256" key="1">
    <source>
        <dbReference type="ARBA" id="ARBA00000085"/>
    </source>
</evidence>
<evidence type="ECO:0000256" key="4">
    <source>
        <dbReference type="ARBA" id="ARBA00022679"/>
    </source>
</evidence>
<protein>
    <recommendedName>
        <fullName evidence="2">histidine kinase</fullName>
        <ecNumber evidence="2">2.7.13.3</ecNumber>
    </recommendedName>
</protein>
<dbReference type="SUPFAM" id="SSF47384">
    <property type="entry name" value="Homodimeric domain of signal transducing histidine kinase"/>
    <property type="match status" value="1"/>
</dbReference>
<dbReference type="CDD" id="cd16922">
    <property type="entry name" value="HATPase_EvgS-ArcB-TorS-like"/>
    <property type="match status" value="1"/>
</dbReference>
<dbReference type="SUPFAM" id="SSF55781">
    <property type="entry name" value="GAF domain-like"/>
    <property type="match status" value="1"/>
</dbReference>
<keyword evidence="10" id="KW-1185">Reference proteome</keyword>
<dbReference type="KEGG" id="gba:J421_1921"/>
<dbReference type="InterPro" id="IPR003018">
    <property type="entry name" value="GAF"/>
</dbReference>
<organism evidence="9 10">
    <name type="scientific">Gemmatirosa kalamazoonensis</name>
    <dbReference type="NCBI Taxonomy" id="861299"/>
    <lineage>
        <taxon>Bacteria</taxon>
        <taxon>Pseudomonadati</taxon>
        <taxon>Gemmatimonadota</taxon>
        <taxon>Gemmatimonadia</taxon>
        <taxon>Gemmatimonadales</taxon>
        <taxon>Gemmatimonadaceae</taxon>
        <taxon>Gemmatirosa</taxon>
    </lineage>
</organism>
<dbReference type="GO" id="GO:0005524">
    <property type="term" value="F:ATP binding"/>
    <property type="evidence" value="ECO:0007669"/>
    <property type="project" value="UniProtKB-KW"/>
</dbReference>
<dbReference type="Gene3D" id="3.40.50.2300">
    <property type="match status" value="1"/>
</dbReference>
<dbReference type="SMART" id="SM00387">
    <property type="entry name" value="HATPase_c"/>
    <property type="match status" value="1"/>
</dbReference>
<dbReference type="CDD" id="cd00082">
    <property type="entry name" value="HisKA"/>
    <property type="match status" value="1"/>
</dbReference>
<dbReference type="InterPro" id="IPR003661">
    <property type="entry name" value="HisK_dim/P_dom"/>
</dbReference>
<dbReference type="Proteomes" id="UP000019151">
    <property type="component" value="Chromosome"/>
</dbReference>
<dbReference type="GO" id="GO:0000155">
    <property type="term" value="F:phosphorelay sensor kinase activity"/>
    <property type="evidence" value="ECO:0007669"/>
    <property type="project" value="InterPro"/>
</dbReference>
<dbReference type="InterPro" id="IPR003594">
    <property type="entry name" value="HATPase_dom"/>
</dbReference>
<dbReference type="SMART" id="SM00448">
    <property type="entry name" value="REC"/>
    <property type="match status" value="1"/>
</dbReference>
<dbReference type="InterPro" id="IPR004358">
    <property type="entry name" value="Sig_transdc_His_kin-like_C"/>
</dbReference>
<dbReference type="PROSITE" id="PS50109">
    <property type="entry name" value="HIS_KIN"/>
    <property type="match status" value="1"/>
</dbReference>
<evidence type="ECO:0000256" key="6">
    <source>
        <dbReference type="PROSITE-ProRule" id="PRU00169"/>
    </source>
</evidence>
<keyword evidence="9" id="KW-0067">ATP-binding</keyword>
<evidence type="ECO:0000256" key="5">
    <source>
        <dbReference type="ARBA" id="ARBA00022777"/>
    </source>
</evidence>
<feature type="domain" description="Response regulatory" evidence="8">
    <location>
        <begin position="16"/>
        <end position="139"/>
    </location>
</feature>
<name>W0RJ62_9BACT</name>
<dbReference type="Pfam" id="PF02518">
    <property type="entry name" value="HATPase_c"/>
    <property type="match status" value="1"/>
</dbReference>
<keyword evidence="5" id="KW-0418">Kinase</keyword>
<evidence type="ECO:0000313" key="10">
    <source>
        <dbReference type="Proteomes" id="UP000019151"/>
    </source>
</evidence>
<dbReference type="Gene3D" id="1.10.287.130">
    <property type="match status" value="1"/>
</dbReference>
<evidence type="ECO:0000256" key="2">
    <source>
        <dbReference type="ARBA" id="ARBA00012438"/>
    </source>
</evidence>
<dbReference type="RefSeq" id="WP_025410954.1">
    <property type="nucleotide sequence ID" value="NZ_CP007128.1"/>
</dbReference>
<dbReference type="OrthoDB" id="9813394at2"/>
<dbReference type="FunCoup" id="W0RJ62">
    <property type="interactions" value="203"/>
</dbReference>
<dbReference type="InterPro" id="IPR005467">
    <property type="entry name" value="His_kinase_dom"/>
</dbReference>
<evidence type="ECO:0000256" key="3">
    <source>
        <dbReference type="ARBA" id="ARBA00022553"/>
    </source>
</evidence>
<dbReference type="InterPro" id="IPR029016">
    <property type="entry name" value="GAF-like_dom_sf"/>
</dbReference>
<feature type="domain" description="Histidine kinase" evidence="7">
    <location>
        <begin position="332"/>
        <end position="568"/>
    </location>
</feature>
<dbReference type="Pfam" id="PF00072">
    <property type="entry name" value="Response_reg"/>
    <property type="match status" value="1"/>
</dbReference>
<feature type="modified residue" description="4-aspartylphosphate" evidence="6">
    <location>
        <position position="71"/>
    </location>
</feature>
<dbReference type="SUPFAM" id="SSF52172">
    <property type="entry name" value="CheY-like"/>
    <property type="match status" value="1"/>
</dbReference>
<evidence type="ECO:0000313" key="9">
    <source>
        <dbReference type="EMBL" id="AHG89458.1"/>
    </source>
</evidence>
<dbReference type="GO" id="GO:0009927">
    <property type="term" value="F:histidine phosphotransfer kinase activity"/>
    <property type="evidence" value="ECO:0007669"/>
    <property type="project" value="TreeGrafter"/>
</dbReference>
<dbReference type="AlphaFoldDB" id="W0RJ62"/>
<dbReference type="EMBL" id="CP007128">
    <property type="protein sequence ID" value="AHG89458.1"/>
    <property type="molecule type" value="Genomic_DNA"/>
</dbReference>
<dbReference type="HOGENOM" id="CLU_358169_0_0_0"/>
<dbReference type="Gene3D" id="3.30.565.10">
    <property type="entry name" value="Histidine kinase-like ATPase, C-terminal domain"/>
    <property type="match status" value="1"/>
</dbReference>
<dbReference type="Pfam" id="PF01590">
    <property type="entry name" value="GAF"/>
    <property type="match status" value="1"/>
</dbReference>
<dbReference type="PANTHER" id="PTHR43047">
    <property type="entry name" value="TWO-COMPONENT HISTIDINE PROTEIN KINASE"/>
    <property type="match status" value="1"/>
</dbReference>
<keyword evidence="4" id="KW-0808">Transferase</keyword>
<dbReference type="InterPro" id="IPR011006">
    <property type="entry name" value="CheY-like_superfamily"/>
</dbReference>
<dbReference type="EC" id="2.7.13.3" evidence="2"/>
<gene>
    <name evidence="9" type="ORF">J421_1921</name>
</gene>
<dbReference type="InterPro" id="IPR036890">
    <property type="entry name" value="HATPase_C_sf"/>
</dbReference>
<keyword evidence="3 6" id="KW-0597">Phosphoprotein</keyword>
<comment type="catalytic activity">
    <reaction evidence="1">
        <text>ATP + protein L-histidine = ADP + protein N-phospho-L-histidine.</text>
        <dbReference type="EC" id="2.7.13.3"/>
    </reaction>
</comment>
<dbReference type="PROSITE" id="PS50110">
    <property type="entry name" value="RESPONSE_REGULATORY"/>
    <property type="match status" value="1"/>
</dbReference>
<dbReference type="STRING" id="861299.J421_1921"/>
<dbReference type="SMART" id="SM00388">
    <property type="entry name" value="HisKA"/>
    <property type="match status" value="1"/>
</dbReference>
<evidence type="ECO:0000259" key="8">
    <source>
        <dbReference type="PROSITE" id="PS50110"/>
    </source>
</evidence>